<sequence length="192" mass="20911">MNPNLHGSVWSGFYKKTLKERQNQLKIAFPDLFNLPSSATSIVPSVYSTPLTSICNSPISRENSEANDTLNSINNEQFNYLVKKLESLNIDQDLFPINGLDEHIADKMIENCVGTIGLPVGLALNFIINEKPIIIPMAIEEPSVIAAVSGAAKTISSFKGFTAVAPERNSIIAQVVLLDIPQNSMNLAVNKV</sequence>
<proteinExistence type="predicted"/>
<gene>
    <name evidence="1" type="ORF">DHETER_LOCUS8826</name>
</gene>
<reference evidence="1" key="1">
    <citation type="submission" date="2021-06" db="EMBL/GenBank/DDBJ databases">
        <authorList>
            <person name="Kallberg Y."/>
            <person name="Tangrot J."/>
            <person name="Rosling A."/>
        </authorList>
    </citation>
    <scope>NUCLEOTIDE SEQUENCE</scope>
    <source>
        <strain evidence="1">IL203A</strain>
    </source>
</reference>
<evidence type="ECO:0000313" key="2">
    <source>
        <dbReference type="Proteomes" id="UP000789702"/>
    </source>
</evidence>
<keyword evidence="2" id="KW-1185">Reference proteome</keyword>
<protein>
    <submittedName>
        <fullName evidence="1">14344_t:CDS:1</fullName>
    </submittedName>
</protein>
<comment type="caution">
    <text evidence="1">The sequence shown here is derived from an EMBL/GenBank/DDBJ whole genome shotgun (WGS) entry which is preliminary data.</text>
</comment>
<accession>A0ACA9N7W8</accession>
<evidence type="ECO:0000313" key="1">
    <source>
        <dbReference type="EMBL" id="CAG8640561.1"/>
    </source>
</evidence>
<organism evidence="1 2">
    <name type="scientific">Dentiscutata heterogama</name>
    <dbReference type="NCBI Taxonomy" id="1316150"/>
    <lineage>
        <taxon>Eukaryota</taxon>
        <taxon>Fungi</taxon>
        <taxon>Fungi incertae sedis</taxon>
        <taxon>Mucoromycota</taxon>
        <taxon>Glomeromycotina</taxon>
        <taxon>Glomeromycetes</taxon>
        <taxon>Diversisporales</taxon>
        <taxon>Gigasporaceae</taxon>
        <taxon>Dentiscutata</taxon>
    </lineage>
</organism>
<name>A0ACA9N7W8_9GLOM</name>
<dbReference type="Proteomes" id="UP000789702">
    <property type="component" value="Unassembled WGS sequence"/>
</dbReference>
<dbReference type="EMBL" id="CAJVPU010014494">
    <property type="protein sequence ID" value="CAG8640561.1"/>
    <property type="molecule type" value="Genomic_DNA"/>
</dbReference>